<feature type="transmembrane region" description="Helical" evidence="8">
    <location>
        <begin position="90"/>
        <end position="109"/>
    </location>
</feature>
<evidence type="ECO:0000313" key="11">
    <source>
        <dbReference type="Proteomes" id="UP000316905"/>
    </source>
</evidence>
<evidence type="ECO:0000256" key="6">
    <source>
        <dbReference type="ARBA" id="ARBA00022989"/>
    </source>
</evidence>
<accession>A0A562QLH9</accession>
<dbReference type="GO" id="GO:0005886">
    <property type="term" value="C:plasma membrane"/>
    <property type="evidence" value="ECO:0007669"/>
    <property type="project" value="UniProtKB-SubCell"/>
</dbReference>
<sequence length="415" mass="44371">MAERHRVYRLLALSTPVIPRYSLMVLILGALACIGPMSIDAYLPAFGAISRNFELPPEQIQLTLGLYMLAFAFMTLLHGTLSDSFGRRRVILASLGVYTLGSIVASLAPSFEWLLVGRIGQGLSAGAGMVVGQAIVTDCYKGSVAQKTMSYIIMVFSVSPAFAPIIGGYLSEHAGWRAVFAFLAALAVFSATLCALFLPETLPVERRQPFNVRVLTHNYGRVMRDGQFMARAVVFGSLFGGFAFLIGAAPDFVTQVLQLPETAFGYLFIPIVIGLTSGSFLAARLSSSLSSGRLIGYAYAMLGLSCILNLAYTGLTSDLNVILAVLPHGLFVFGLSLGIPTMTLRILQRVPELSGTAASVLGFVQMIFFSIVSGWLAPFVYGSAFKLAVALTIGVVVSGLGWALVGRFSIKETLT</sequence>
<keyword evidence="8" id="KW-0997">Cell inner membrane</keyword>
<dbReference type="InterPro" id="IPR011701">
    <property type="entry name" value="MFS"/>
</dbReference>
<dbReference type="InterPro" id="IPR036259">
    <property type="entry name" value="MFS_trans_sf"/>
</dbReference>
<dbReference type="GO" id="GO:1990961">
    <property type="term" value="P:xenobiotic detoxification by transmembrane export across the plasma membrane"/>
    <property type="evidence" value="ECO:0007669"/>
    <property type="project" value="InterPro"/>
</dbReference>
<keyword evidence="6 8" id="KW-1133">Transmembrane helix</keyword>
<evidence type="ECO:0000313" key="10">
    <source>
        <dbReference type="EMBL" id="TWI57638.1"/>
    </source>
</evidence>
<feature type="transmembrane region" description="Helical" evidence="8">
    <location>
        <begin position="321"/>
        <end position="339"/>
    </location>
</feature>
<comment type="similarity">
    <text evidence="2 8">Belongs to the major facilitator superfamily. Bcr/CmlA family.</text>
</comment>
<feature type="transmembrane region" description="Helical" evidence="8">
    <location>
        <begin position="263"/>
        <end position="282"/>
    </location>
</feature>
<comment type="caution">
    <text evidence="10">The sequence shown here is derived from an EMBL/GenBank/DDBJ whole genome shotgun (WGS) entry which is preliminary data.</text>
</comment>
<evidence type="ECO:0000256" key="1">
    <source>
        <dbReference type="ARBA" id="ARBA00004651"/>
    </source>
</evidence>
<evidence type="ECO:0000256" key="4">
    <source>
        <dbReference type="ARBA" id="ARBA00022475"/>
    </source>
</evidence>
<protein>
    <recommendedName>
        <fullName evidence="8">Bcr/CflA family efflux transporter</fullName>
    </recommendedName>
</protein>
<dbReference type="NCBIfam" id="TIGR00710">
    <property type="entry name" value="efflux_Bcr_CflA"/>
    <property type="match status" value="1"/>
</dbReference>
<feature type="transmembrane region" description="Helical" evidence="8">
    <location>
        <begin position="387"/>
        <end position="405"/>
    </location>
</feature>
<comment type="subcellular location">
    <subcellularLocation>
        <location evidence="8">Cell inner membrane</location>
        <topology evidence="8">Multi-pass membrane protein</topology>
    </subcellularLocation>
    <subcellularLocation>
        <location evidence="1">Cell membrane</location>
        <topology evidence="1">Multi-pass membrane protein</topology>
    </subcellularLocation>
</comment>
<keyword evidence="7 8" id="KW-0472">Membrane</keyword>
<dbReference type="PANTHER" id="PTHR43124:SF3">
    <property type="entry name" value="CHLORAMPHENICOL EFFLUX PUMP RV0191"/>
    <property type="match status" value="1"/>
</dbReference>
<dbReference type="PROSITE" id="PS51257">
    <property type="entry name" value="PROKAR_LIPOPROTEIN"/>
    <property type="match status" value="1"/>
</dbReference>
<dbReference type="Gene3D" id="1.20.1720.10">
    <property type="entry name" value="Multidrug resistance protein D"/>
    <property type="match status" value="1"/>
</dbReference>
<dbReference type="InterPro" id="IPR050189">
    <property type="entry name" value="MFS_Efflux_Transporters"/>
</dbReference>
<feature type="transmembrane region" description="Helical" evidence="8">
    <location>
        <begin position="228"/>
        <end position="248"/>
    </location>
</feature>
<dbReference type="GO" id="GO:0042910">
    <property type="term" value="F:xenobiotic transmembrane transporter activity"/>
    <property type="evidence" value="ECO:0007669"/>
    <property type="project" value="InterPro"/>
</dbReference>
<evidence type="ECO:0000256" key="7">
    <source>
        <dbReference type="ARBA" id="ARBA00023136"/>
    </source>
</evidence>
<dbReference type="CDD" id="cd17320">
    <property type="entry name" value="MFS_MdfA_MDR_like"/>
    <property type="match status" value="1"/>
</dbReference>
<feature type="transmembrane region" description="Helical" evidence="8">
    <location>
        <begin position="148"/>
        <end position="170"/>
    </location>
</feature>
<dbReference type="InterPro" id="IPR004812">
    <property type="entry name" value="Efflux_drug-R_Bcr/CmlA"/>
</dbReference>
<feature type="transmembrane region" description="Helical" evidence="8">
    <location>
        <begin position="176"/>
        <end position="198"/>
    </location>
</feature>
<feature type="transmembrane region" description="Helical" evidence="8">
    <location>
        <begin position="59"/>
        <end position="78"/>
    </location>
</feature>
<keyword evidence="5 8" id="KW-0812">Transmembrane</keyword>
<dbReference type="Proteomes" id="UP000316905">
    <property type="component" value="Unassembled WGS sequence"/>
</dbReference>
<keyword evidence="3 8" id="KW-0813">Transport</keyword>
<dbReference type="SUPFAM" id="SSF103473">
    <property type="entry name" value="MFS general substrate transporter"/>
    <property type="match status" value="1"/>
</dbReference>
<feature type="domain" description="Major facilitator superfamily (MFS) profile" evidence="9">
    <location>
        <begin position="24"/>
        <end position="409"/>
    </location>
</feature>
<feature type="transmembrane region" description="Helical" evidence="8">
    <location>
        <begin position="360"/>
        <end position="381"/>
    </location>
</feature>
<dbReference type="InterPro" id="IPR020846">
    <property type="entry name" value="MFS_dom"/>
</dbReference>
<dbReference type="Pfam" id="PF07690">
    <property type="entry name" value="MFS_1"/>
    <property type="match status" value="1"/>
</dbReference>
<organism evidence="10 11">
    <name type="scientific">Pseudomonas duriflava</name>
    <dbReference type="NCBI Taxonomy" id="459528"/>
    <lineage>
        <taxon>Bacteria</taxon>
        <taxon>Pseudomonadati</taxon>
        <taxon>Pseudomonadota</taxon>
        <taxon>Gammaproteobacteria</taxon>
        <taxon>Pseudomonadales</taxon>
        <taxon>Pseudomonadaceae</taxon>
        <taxon>Pseudomonas</taxon>
    </lineage>
</organism>
<evidence type="ECO:0000256" key="3">
    <source>
        <dbReference type="ARBA" id="ARBA00022448"/>
    </source>
</evidence>
<dbReference type="PROSITE" id="PS50850">
    <property type="entry name" value="MFS"/>
    <property type="match status" value="1"/>
</dbReference>
<proteinExistence type="inferred from homology"/>
<evidence type="ECO:0000256" key="2">
    <source>
        <dbReference type="ARBA" id="ARBA00006236"/>
    </source>
</evidence>
<dbReference type="AlphaFoldDB" id="A0A562QLH9"/>
<feature type="transmembrane region" description="Helical" evidence="8">
    <location>
        <begin position="115"/>
        <end position="136"/>
    </location>
</feature>
<gene>
    <name evidence="10" type="ORF">IQ22_00855</name>
</gene>
<feature type="transmembrane region" description="Helical" evidence="8">
    <location>
        <begin position="294"/>
        <end position="315"/>
    </location>
</feature>
<evidence type="ECO:0000256" key="5">
    <source>
        <dbReference type="ARBA" id="ARBA00022692"/>
    </source>
</evidence>
<name>A0A562QLH9_9PSED</name>
<dbReference type="EMBL" id="VLKY01000002">
    <property type="protein sequence ID" value="TWI57638.1"/>
    <property type="molecule type" value="Genomic_DNA"/>
</dbReference>
<dbReference type="PANTHER" id="PTHR43124">
    <property type="entry name" value="PURINE EFFLUX PUMP PBUE"/>
    <property type="match status" value="1"/>
</dbReference>
<keyword evidence="4" id="KW-1003">Cell membrane</keyword>
<feature type="transmembrane region" description="Helical" evidence="8">
    <location>
        <begin position="21"/>
        <end position="39"/>
    </location>
</feature>
<reference evidence="10 11" key="1">
    <citation type="journal article" date="2015" name="Stand. Genomic Sci.">
        <title>Genomic Encyclopedia of Bacterial and Archaeal Type Strains, Phase III: the genomes of soil and plant-associated and newly described type strains.</title>
        <authorList>
            <person name="Whitman W.B."/>
            <person name="Woyke T."/>
            <person name="Klenk H.P."/>
            <person name="Zhou Y."/>
            <person name="Lilburn T.G."/>
            <person name="Beck B.J."/>
            <person name="De Vos P."/>
            <person name="Vandamme P."/>
            <person name="Eisen J.A."/>
            <person name="Garrity G."/>
            <person name="Hugenholtz P."/>
            <person name="Kyrpides N.C."/>
        </authorList>
    </citation>
    <scope>NUCLEOTIDE SEQUENCE [LARGE SCALE GENOMIC DNA]</scope>
    <source>
        <strain evidence="10 11">CGMCC 1.6858</strain>
    </source>
</reference>
<keyword evidence="11" id="KW-1185">Reference proteome</keyword>
<evidence type="ECO:0000256" key="8">
    <source>
        <dbReference type="RuleBase" id="RU365088"/>
    </source>
</evidence>
<evidence type="ECO:0000259" key="9">
    <source>
        <dbReference type="PROSITE" id="PS50850"/>
    </source>
</evidence>